<dbReference type="EMBL" id="JAUUTY010000006">
    <property type="protein sequence ID" value="KAK1616171.1"/>
    <property type="molecule type" value="Genomic_DNA"/>
</dbReference>
<gene>
    <name evidence="3" type="ORF">QYE76_021688</name>
</gene>
<accession>A0AAD8R8D3</accession>
<proteinExistence type="predicted"/>
<dbReference type="AlphaFoldDB" id="A0AAD8R8D3"/>
<dbReference type="Pfam" id="PF03732">
    <property type="entry name" value="Retrotrans_gag"/>
    <property type="match status" value="1"/>
</dbReference>
<dbReference type="Proteomes" id="UP001231189">
    <property type="component" value="Unassembled WGS sequence"/>
</dbReference>
<sequence>MMTWEDFKLKFSKYHVPQGLIKKMRDEFRELKQGRMFVVEYRDKLTVKPTVAGARRSPSPIHAAPSLATATRRFLTIDNIASHPASPAGTSVMPPTPYSPRSKLFSPSTTTTVDHPIRI</sequence>
<reference evidence="3" key="1">
    <citation type="submission" date="2023-07" db="EMBL/GenBank/DDBJ databases">
        <title>A chromosome-level genome assembly of Lolium multiflorum.</title>
        <authorList>
            <person name="Chen Y."/>
            <person name="Copetti D."/>
            <person name="Kolliker R."/>
            <person name="Studer B."/>
        </authorList>
    </citation>
    <scope>NUCLEOTIDE SEQUENCE</scope>
    <source>
        <strain evidence="3">02402/16</strain>
        <tissue evidence="3">Leaf</tissue>
    </source>
</reference>
<feature type="region of interest" description="Disordered" evidence="1">
    <location>
        <begin position="85"/>
        <end position="119"/>
    </location>
</feature>
<evidence type="ECO:0000256" key="1">
    <source>
        <dbReference type="SAM" id="MobiDB-lite"/>
    </source>
</evidence>
<dbReference type="InterPro" id="IPR005162">
    <property type="entry name" value="Retrotrans_gag_dom"/>
</dbReference>
<comment type="caution">
    <text evidence="3">The sequence shown here is derived from an EMBL/GenBank/DDBJ whole genome shotgun (WGS) entry which is preliminary data.</text>
</comment>
<evidence type="ECO:0000313" key="4">
    <source>
        <dbReference type="Proteomes" id="UP001231189"/>
    </source>
</evidence>
<organism evidence="3 4">
    <name type="scientific">Lolium multiflorum</name>
    <name type="common">Italian ryegrass</name>
    <name type="synonym">Lolium perenne subsp. multiflorum</name>
    <dbReference type="NCBI Taxonomy" id="4521"/>
    <lineage>
        <taxon>Eukaryota</taxon>
        <taxon>Viridiplantae</taxon>
        <taxon>Streptophyta</taxon>
        <taxon>Embryophyta</taxon>
        <taxon>Tracheophyta</taxon>
        <taxon>Spermatophyta</taxon>
        <taxon>Magnoliopsida</taxon>
        <taxon>Liliopsida</taxon>
        <taxon>Poales</taxon>
        <taxon>Poaceae</taxon>
        <taxon>BOP clade</taxon>
        <taxon>Pooideae</taxon>
        <taxon>Poodae</taxon>
        <taxon>Poeae</taxon>
        <taxon>Poeae Chloroplast Group 2 (Poeae type)</taxon>
        <taxon>Loliodinae</taxon>
        <taxon>Loliinae</taxon>
        <taxon>Lolium</taxon>
    </lineage>
</organism>
<feature type="domain" description="Retrotransposon gag" evidence="2">
    <location>
        <begin position="2"/>
        <end position="45"/>
    </location>
</feature>
<name>A0AAD8R8D3_LOLMU</name>
<evidence type="ECO:0000313" key="3">
    <source>
        <dbReference type="EMBL" id="KAK1616171.1"/>
    </source>
</evidence>
<keyword evidence="4" id="KW-1185">Reference proteome</keyword>
<protein>
    <recommendedName>
        <fullName evidence="2">Retrotransposon gag domain-containing protein</fullName>
    </recommendedName>
</protein>
<evidence type="ECO:0000259" key="2">
    <source>
        <dbReference type="Pfam" id="PF03732"/>
    </source>
</evidence>